<dbReference type="InterPro" id="IPR001387">
    <property type="entry name" value="Cro/C1-type_HTH"/>
</dbReference>
<feature type="compositionally biased region" description="Polar residues" evidence="1">
    <location>
        <begin position="316"/>
        <end position="326"/>
    </location>
</feature>
<dbReference type="SUPFAM" id="SSF47413">
    <property type="entry name" value="lambda repressor-like DNA-binding domains"/>
    <property type="match status" value="1"/>
</dbReference>
<feature type="region of interest" description="Disordered" evidence="1">
    <location>
        <begin position="287"/>
        <end position="326"/>
    </location>
</feature>
<evidence type="ECO:0000313" key="3">
    <source>
        <dbReference type="EMBL" id="GCD93293.1"/>
    </source>
</evidence>
<dbReference type="CDD" id="cd00093">
    <property type="entry name" value="HTH_XRE"/>
    <property type="match status" value="1"/>
</dbReference>
<proteinExistence type="predicted"/>
<gene>
    <name evidence="3" type="ORF">EHYA_00936</name>
</gene>
<evidence type="ECO:0000256" key="1">
    <source>
        <dbReference type="SAM" id="MobiDB-lite"/>
    </source>
</evidence>
<dbReference type="Pfam" id="PF13560">
    <property type="entry name" value="HTH_31"/>
    <property type="match status" value="1"/>
</dbReference>
<sequence length="326" mass="35729">MGAEQYPTVRRRVLGANLRRLREDCALLLEDVADALSCHPAKVSRIESGRSGIRALDLKALLDLYEVADPATREGWLALAREGRRQRWWRDLADRLPQDFLDLIGLEAEVASCLGFQPSIIPGLFQTEAYATAVIRGGTVGPVDEQCRTRVRVRLDRQRVLTREEPAPMRVLMVIGEAALRQEIGGRRVLREQLLRLIEIAQLSNVTVQVLPFSAGAYPGGPTPFSIYGFPPPSGMEVVSLENFTSHAYLERAQDTAHYGKVFADLRGIALSPIESEAFIASSAKELAGRSSCAPTTSQPPRGPTDSRTEEPSGPVTEQSGSRGVE</sequence>
<comment type="caution">
    <text evidence="3">The sequence shown here is derived from an EMBL/GenBank/DDBJ whole genome shotgun (WGS) entry which is preliminary data.</text>
</comment>
<feature type="domain" description="HTH cro/C1-type" evidence="2">
    <location>
        <begin position="18"/>
        <end position="73"/>
    </location>
</feature>
<dbReference type="PROSITE" id="PS50943">
    <property type="entry name" value="HTH_CROC1"/>
    <property type="match status" value="1"/>
</dbReference>
<keyword evidence="4" id="KW-1185">Reference proteome</keyword>
<evidence type="ECO:0000313" key="4">
    <source>
        <dbReference type="Proteomes" id="UP000286931"/>
    </source>
</evidence>
<name>A0A401YFC1_9ACTN</name>
<organism evidence="3 4">
    <name type="scientific">Embleya hyalina</name>
    <dbReference type="NCBI Taxonomy" id="516124"/>
    <lineage>
        <taxon>Bacteria</taxon>
        <taxon>Bacillati</taxon>
        <taxon>Actinomycetota</taxon>
        <taxon>Actinomycetes</taxon>
        <taxon>Kitasatosporales</taxon>
        <taxon>Streptomycetaceae</taxon>
        <taxon>Embleya</taxon>
    </lineage>
</organism>
<reference evidence="3 4" key="1">
    <citation type="submission" date="2018-12" db="EMBL/GenBank/DDBJ databases">
        <title>Draft genome sequence of Embleya hyalina NBRC 13850T.</title>
        <authorList>
            <person name="Komaki H."/>
            <person name="Hosoyama A."/>
            <person name="Kimura A."/>
            <person name="Ichikawa N."/>
            <person name="Tamura T."/>
        </authorList>
    </citation>
    <scope>NUCLEOTIDE SEQUENCE [LARGE SCALE GENOMIC DNA]</scope>
    <source>
        <strain evidence="3 4">NBRC 13850</strain>
    </source>
</reference>
<dbReference type="InterPro" id="IPR043917">
    <property type="entry name" value="DUF5753"/>
</dbReference>
<dbReference type="GO" id="GO:0003677">
    <property type="term" value="F:DNA binding"/>
    <property type="evidence" value="ECO:0007669"/>
    <property type="project" value="InterPro"/>
</dbReference>
<dbReference type="RefSeq" id="WP_246126453.1">
    <property type="nucleotide sequence ID" value="NZ_BIFH01000014.1"/>
</dbReference>
<dbReference type="Proteomes" id="UP000286931">
    <property type="component" value="Unassembled WGS sequence"/>
</dbReference>
<dbReference type="Gene3D" id="1.10.260.40">
    <property type="entry name" value="lambda repressor-like DNA-binding domains"/>
    <property type="match status" value="1"/>
</dbReference>
<accession>A0A401YFC1</accession>
<dbReference type="AlphaFoldDB" id="A0A401YFC1"/>
<dbReference type="InterPro" id="IPR010982">
    <property type="entry name" value="Lambda_DNA-bd_dom_sf"/>
</dbReference>
<protein>
    <submittedName>
        <fullName evidence="3">Transcriptional regulator</fullName>
    </submittedName>
</protein>
<evidence type="ECO:0000259" key="2">
    <source>
        <dbReference type="PROSITE" id="PS50943"/>
    </source>
</evidence>
<dbReference type="Pfam" id="PF19054">
    <property type="entry name" value="DUF5753"/>
    <property type="match status" value="1"/>
</dbReference>
<dbReference type="EMBL" id="BIFH01000014">
    <property type="protein sequence ID" value="GCD93293.1"/>
    <property type="molecule type" value="Genomic_DNA"/>
</dbReference>
<dbReference type="SMART" id="SM00530">
    <property type="entry name" value="HTH_XRE"/>
    <property type="match status" value="1"/>
</dbReference>